<dbReference type="InterPro" id="IPR006015">
    <property type="entry name" value="Universal_stress_UspA"/>
</dbReference>
<dbReference type="Proteomes" id="UP000681041">
    <property type="component" value="Chromosome"/>
</dbReference>
<accession>A0A8T8K8B5</accession>
<dbReference type="PRINTS" id="PR01438">
    <property type="entry name" value="UNVRSLSTRESS"/>
</dbReference>
<dbReference type="OrthoDB" id="105697at2157"/>
<dbReference type="PANTHER" id="PTHR46268:SF6">
    <property type="entry name" value="UNIVERSAL STRESS PROTEIN UP12"/>
    <property type="match status" value="1"/>
</dbReference>
<dbReference type="KEGG" id="meme:HYG87_04935"/>
<comment type="similarity">
    <text evidence="1">Belongs to the universal stress protein A family.</text>
</comment>
<dbReference type="RefSeq" id="WP_211534107.1">
    <property type="nucleotide sequence ID" value="NZ_CP058560.1"/>
</dbReference>
<dbReference type="AlphaFoldDB" id="A0A8T8K8B5"/>
<evidence type="ECO:0000256" key="1">
    <source>
        <dbReference type="ARBA" id="ARBA00008791"/>
    </source>
</evidence>
<dbReference type="EMBL" id="CP058560">
    <property type="protein sequence ID" value="QUH23160.1"/>
    <property type="molecule type" value="Genomic_DNA"/>
</dbReference>
<dbReference type="CDD" id="cd00293">
    <property type="entry name" value="USP-like"/>
    <property type="match status" value="1"/>
</dbReference>
<dbReference type="GeneID" id="64820086"/>
<feature type="domain" description="UspA" evidence="2">
    <location>
        <begin position="1"/>
        <end position="141"/>
    </location>
</feature>
<name>A0A8T8K8B5_9EURY</name>
<gene>
    <name evidence="3" type="ORF">HYG87_04935</name>
</gene>
<evidence type="ECO:0000259" key="2">
    <source>
        <dbReference type="Pfam" id="PF00582"/>
    </source>
</evidence>
<protein>
    <submittedName>
        <fullName evidence="3">Universal stress protein</fullName>
    </submittedName>
</protein>
<dbReference type="PANTHER" id="PTHR46268">
    <property type="entry name" value="STRESS RESPONSE PROTEIN NHAX"/>
    <property type="match status" value="1"/>
</dbReference>
<dbReference type="Gene3D" id="3.40.50.620">
    <property type="entry name" value="HUPs"/>
    <property type="match status" value="1"/>
</dbReference>
<proteinExistence type="inferred from homology"/>
<keyword evidence="4" id="KW-1185">Reference proteome</keyword>
<dbReference type="Pfam" id="PF00582">
    <property type="entry name" value="Usp"/>
    <property type="match status" value="1"/>
</dbReference>
<evidence type="ECO:0000313" key="3">
    <source>
        <dbReference type="EMBL" id="QUH23160.1"/>
    </source>
</evidence>
<organism evidence="3 4">
    <name type="scientific">Methanobacterium alkalithermotolerans</name>
    <dbReference type="NCBI Taxonomy" id="2731220"/>
    <lineage>
        <taxon>Archaea</taxon>
        <taxon>Methanobacteriati</taxon>
        <taxon>Methanobacteriota</taxon>
        <taxon>Methanomada group</taxon>
        <taxon>Methanobacteria</taxon>
        <taxon>Methanobacteriales</taxon>
        <taxon>Methanobacteriaceae</taxon>
        <taxon>Methanobacterium</taxon>
    </lineage>
</organism>
<dbReference type="InterPro" id="IPR006016">
    <property type="entry name" value="UspA"/>
</dbReference>
<sequence>MFKKILLPVMGEYLDELVDHTMELVQGKQIEVIGLYVVDTSAPFLTPSKIKKMIKDELTIKGEEILEELSHKFHTPQTYMVNFKKMMVEGNPADKIVEIAQEEAVDIIVMGTGKGIVDKHLLGSVSEKVVHSTPCTIMLVRTIN</sequence>
<dbReference type="InterPro" id="IPR014729">
    <property type="entry name" value="Rossmann-like_a/b/a_fold"/>
</dbReference>
<reference evidence="3" key="1">
    <citation type="submission" date="2020-07" db="EMBL/GenBank/DDBJ databases">
        <title>Methanobacterium. sp. MethCan genome.</title>
        <authorList>
            <person name="Postec A."/>
            <person name="Quemeneur M."/>
        </authorList>
    </citation>
    <scope>NUCLEOTIDE SEQUENCE</scope>
    <source>
        <strain evidence="3">MethCAN</strain>
    </source>
</reference>
<evidence type="ECO:0000313" key="4">
    <source>
        <dbReference type="Proteomes" id="UP000681041"/>
    </source>
</evidence>
<dbReference type="SUPFAM" id="SSF52402">
    <property type="entry name" value="Adenine nucleotide alpha hydrolases-like"/>
    <property type="match status" value="1"/>
</dbReference>